<proteinExistence type="predicted"/>
<sequence length="106" mass="11485">MRVARDRAIFHALCVVDEAQERARTGAVPPTAGLRLALAFLHLCGAERSWIEQFWKAAVGRSETGQGATAFGRSQEMTAAVNAITRAVGVERSSAFLDALRDARRS</sequence>
<dbReference type="RefSeq" id="WP_126002622.1">
    <property type="nucleotide sequence ID" value="NZ_JAATJB010000015.1"/>
</dbReference>
<organism evidence="1 2">
    <name type="scientific">Sphingomonas trueperi</name>
    <dbReference type="NCBI Taxonomy" id="53317"/>
    <lineage>
        <taxon>Bacteria</taxon>
        <taxon>Pseudomonadati</taxon>
        <taxon>Pseudomonadota</taxon>
        <taxon>Alphaproteobacteria</taxon>
        <taxon>Sphingomonadales</taxon>
        <taxon>Sphingomonadaceae</taxon>
        <taxon>Sphingomonas</taxon>
    </lineage>
</organism>
<dbReference type="AlphaFoldDB" id="A0A7X6BEK0"/>
<dbReference type="Proteomes" id="UP000531251">
    <property type="component" value="Unassembled WGS sequence"/>
</dbReference>
<accession>A0A7X6BEK0</accession>
<name>A0A7X6BEK0_9SPHN</name>
<reference evidence="1 2" key="1">
    <citation type="submission" date="2020-03" db="EMBL/GenBank/DDBJ databases">
        <title>Genomic Encyclopedia of Type Strains, Phase IV (KMG-IV): sequencing the most valuable type-strain genomes for metagenomic binning, comparative biology and taxonomic classification.</title>
        <authorList>
            <person name="Goeker M."/>
        </authorList>
    </citation>
    <scope>NUCLEOTIDE SEQUENCE [LARGE SCALE GENOMIC DNA]</scope>
    <source>
        <strain evidence="1 2">DSM 7225</strain>
    </source>
</reference>
<comment type="caution">
    <text evidence="1">The sequence shown here is derived from an EMBL/GenBank/DDBJ whole genome shotgun (WGS) entry which is preliminary data.</text>
</comment>
<dbReference type="EMBL" id="JAATJB010000015">
    <property type="protein sequence ID" value="NJB99450.1"/>
    <property type="molecule type" value="Genomic_DNA"/>
</dbReference>
<gene>
    <name evidence="1" type="ORF">GGR89_003791</name>
</gene>
<keyword evidence="2" id="KW-1185">Reference proteome</keyword>
<protein>
    <submittedName>
        <fullName evidence="1">Uncharacterized protein</fullName>
    </submittedName>
</protein>
<evidence type="ECO:0000313" key="2">
    <source>
        <dbReference type="Proteomes" id="UP000531251"/>
    </source>
</evidence>
<evidence type="ECO:0000313" key="1">
    <source>
        <dbReference type="EMBL" id="NJB99450.1"/>
    </source>
</evidence>